<reference evidence="3" key="1">
    <citation type="submission" date="2018-06" db="EMBL/GenBank/DDBJ databases">
        <authorList>
            <person name="Zhirakovskaya E."/>
        </authorList>
    </citation>
    <scope>NUCLEOTIDE SEQUENCE</scope>
</reference>
<dbReference type="GO" id="GO:0080120">
    <property type="term" value="P:CAAX-box protein maturation"/>
    <property type="evidence" value="ECO:0007669"/>
    <property type="project" value="UniProtKB-ARBA"/>
</dbReference>
<keyword evidence="1" id="KW-1133">Transmembrane helix</keyword>
<dbReference type="GO" id="GO:0004175">
    <property type="term" value="F:endopeptidase activity"/>
    <property type="evidence" value="ECO:0007669"/>
    <property type="project" value="UniProtKB-ARBA"/>
</dbReference>
<feature type="transmembrane region" description="Helical" evidence="1">
    <location>
        <begin position="191"/>
        <end position="208"/>
    </location>
</feature>
<feature type="transmembrane region" description="Helical" evidence="1">
    <location>
        <begin position="165"/>
        <end position="185"/>
    </location>
</feature>
<keyword evidence="1" id="KW-0472">Membrane</keyword>
<keyword evidence="1" id="KW-0812">Transmembrane</keyword>
<dbReference type="Pfam" id="PF02517">
    <property type="entry name" value="Rce1-like"/>
    <property type="match status" value="1"/>
</dbReference>
<feature type="transmembrane region" description="Helical" evidence="1">
    <location>
        <begin position="76"/>
        <end position="98"/>
    </location>
</feature>
<gene>
    <name evidence="3" type="ORF">MNBD_ALPHA05-1076</name>
</gene>
<evidence type="ECO:0000259" key="2">
    <source>
        <dbReference type="Pfam" id="PF02517"/>
    </source>
</evidence>
<feature type="transmembrane region" description="Helical" evidence="1">
    <location>
        <begin position="12"/>
        <end position="30"/>
    </location>
</feature>
<dbReference type="EMBL" id="UOEH01000510">
    <property type="protein sequence ID" value="VAW06235.1"/>
    <property type="molecule type" value="Genomic_DNA"/>
</dbReference>
<feature type="transmembrane region" description="Helical" evidence="1">
    <location>
        <begin position="36"/>
        <end position="56"/>
    </location>
</feature>
<evidence type="ECO:0000256" key="1">
    <source>
        <dbReference type="SAM" id="Phobius"/>
    </source>
</evidence>
<protein>
    <recommendedName>
        <fullName evidence="2">CAAX prenyl protease 2/Lysostaphin resistance protein A-like domain-containing protein</fullName>
    </recommendedName>
</protein>
<evidence type="ECO:0000313" key="3">
    <source>
        <dbReference type="EMBL" id="VAW06235.1"/>
    </source>
</evidence>
<organism evidence="3">
    <name type="scientific">hydrothermal vent metagenome</name>
    <dbReference type="NCBI Taxonomy" id="652676"/>
    <lineage>
        <taxon>unclassified sequences</taxon>
        <taxon>metagenomes</taxon>
        <taxon>ecological metagenomes</taxon>
    </lineage>
</organism>
<dbReference type="InterPro" id="IPR003675">
    <property type="entry name" value="Rce1/LyrA-like_dom"/>
</dbReference>
<accession>A0A3B0SK92</accession>
<feature type="domain" description="CAAX prenyl protease 2/Lysostaphin resistance protein A-like" evidence="2">
    <location>
        <begin position="129"/>
        <end position="224"/>
    </location>
</feature>
<sequence>MYSILKSKNLIAAIELVGFVAFALILKRAFDPLFWRYAGPVSLIIVLIVLSGYMRIRRETWAGMGLIALPGARAKLMLIPKTLLAFVGFAIAVATVLLGGEVLNLEFMSEIPEGVEDRWGDIKGNLPLYLLWLGIVWTAAAFGEEMFFRGFIITRLQSVFSGVKFASVIAVILAAAFFGYVHMYYQGLRGFFTTGAIGLAFGATFLLMKRNLYPVILVHGIVDTLGFTARFMDWDA</sequence>
<name>A0A3B0SK92_9ZZZZ</name>
<feature type="transmembrane region" description="Helical" evidence="1">
    <location>
        <begin position="126"/>
        <end position="144"/>
    </location>
</feature>
<dbReference type="AlphaFoldDB" id="A0A3B0SK92"/>
<proteinExistence type="predicted"/>